<sequence length="509" mass="56947">MMMKISASFFIACLQQSANALTKTSTSSYGYQRKAPHDRKFDGTQNWELLKQGTKHFTPRHSHATTIFKCPNSPSEQCLWLTGGFSEPHRTWDLEIENENADAWWSQDGETWHQVTDLDGDFLRGVGNWDAKPGSHVAPWYSRYGHSLDALDGDADGSADVMVLAGGNSPMPSNDVWISRNGRYWNYDGKAPWSARAYHASVVYKKKLWILGGTPLSNDVWVGSLVKDPTRDAGYTMEWSKEKEAPWTSRAGMCAVSQQRNVNATDGVAQVEYLYVIGGFAQTNDGIHTENDVWKWDGSTWKEIQPANNATSMPWRGRAFHGCATWNSLTNRARWVADDSSMHLNIGNLSDDSTAPRIFITGGGYMGTKGNNEVRSFEAYSDTWWSSDGSTWYRVNYEEGSRYKDNIYSTNEWTETTVDGKKTYRGKWGHTLEAFHATQDIDLDEKIATTNVSLNICTVSDSSACKRISVVESRIPTLFTIGGKSENGPMVNDVFASRQGSELILINTA</sequence>
<gene>
    <name evidence="2" type="ORF">ACHAWO_009767</name>
</gene>
<dbReference type="Proteomes" id="UP001530400">
    <property type="component" value="Unassembled WGS sequence"/>
</dbReference>
<evidence type="ECO:0000256" key="1">
    <source>
        <dbReference type="SAM" id="SignalP"/>
    </source>
</evidence>
<comment type="caution">
    <text evidence="2">The sequence shown here is derived from an EMBL/GenBank/DDBJ whole genome shotgun (WGS) entry which is preliminary data.</text>
</comment>
<keyword evidence="1" id="KW-0732">Signal</keyword>
<reference evidence="2 3" key="1">
    <citation type="submission" date="2024-10" db="EMBL/GenBank/DDBJ databases">
        <title>Updated reference genomes for cyclostephanoid diatoms.</title>
        <authorList>
            <person name="Roberts W.R."/>
            <person name="Alverson A.J."/>
        </authorList>
    </citation>
    <scope>NUCLEOTIDE SEQUENCE [LARGE SCALE GENOMIC DNA]</scope>
    <source>
        <strain evidence="2 3">AJA010-31</strain>
    </source>
</reference>
<feature type="signal peptide" evidence="1">
    <location>
        <begin position="1"/>
        <end position="20"/>
    </location>
</feature>
<feature type="chain" id="PRO_5044826141" description="Galactose oxidase" evidence="1">
    <location>
        <begin position="21"/>
        <end position="509"/>
    </location>
</feature>
<dbReference type="AlphaFoldDB" id="A0ABD3QDB7"/>
<dbReference type="Gene3D" id="2.120.10.80">
    <property type="entry name" value="Kelch-type beta propeller"/>
    <property type="match status" value="1"/>
</dbReference>
<keyword evidence="3" id="KW-1185">Reference proteome</keyword>
<name>A0ABD3QDB7_9STRA</name>
<dbReference type="InterPro" id="IPR015915">
    <property type="entry name" value="Kelch-typ_b-propeller"/>
</dbReference>
<proteinExistence type="predicted"/>
<organism evidence="2 3">
    <name type="scientific">Cyclotella atomus</name>
    <dbReference type="NCBI Taxonomy" id="382360"/>
    <lineage>
        <taxon>Eukaryota</taxon>
        <taxon>Sar</taxon>
        <taxon>Stramenopiles</taxon>
        <taxon>Ochrophyta</taxon>
        <taxon>Bacillariophyta</taxon>
        <taxon>Coscinodiscophyceae</taxon>
        <taxon>Thalassiosirophycidae</taxon>
        <taxon>Stephanodiscales</taxon>
        <taxon>Stephanodiscaceae</taxon>
        <taxon>Cyclotella</taxon>
    </lineage>
</organism>
<protein>
    <recommendedName>
        <fullName evidence="4">Galactose oxidase</fullName>
    </recommendedName>
</protein>
<evidence type="ECO:0000313" key="3">
    <source>
        <dbReference type="Proteomes" id="UP001530400"/>
    </source>
</evidence>
<accession>A0ABD3QDB7</accession>
<dbReference type="SUPFAM" id="SSF117281">
    <property type="entry name" value="Kelch motif"/>
    <property type="match status" value="1"/>
</dbReference>
<evidence type="ECO:0000313" key="2">
    <source>
        <dbReference type="EMBL" id="KAL3797894.1"/>
    </source>
</evidence>
<evidence type="ECO:0008006" key="4">
    <source>
        <dbReference type="Google" id="ProtNLM"/>
    </source>
</evidence>
<dbReference type="EMBL" id="JALLPJ020000237">
    <property type="protein sequence ID" value="KAL3797894.1"/>
    <property type="molecule type" value="Genomic_DNA"/>
</dbReference>